<gene>
    <name evidence="1" type="ORF">ARMA_0532</name>
</gene>
<sequence>MRYRFCEPSSVAVNCLRPPATNKHFERKHIMCEIALSISPNNALQ</sequence>
<protein>
    <submittedName>
        <fullName evidence="1">Uncharacterized protein</fullName>
    </submittedName>
</protein>
<accession>A0A0M8K7K5</accession>
<dbReference type="AlphaFoldDB" id="A0A0M8K7K5"/>
<name>A0A0M8K7K5_9CHLR</name>
<reference evidence="2" key="2">
    <citation type="submission" date="2015-08" db="EMBL/GenBank/DDBJ databases">
        <title>Draft Genome Sequence of a Heterotrophic Facultative Anaerobic Bacterium Ardenticatena maritima Strain 110S.</title>
        <authorList>
            <person name="Kawaichi S."/>
            <person name="Yoshida T."/>
            <person name="Sako Y."/>
            <person name="Nakamura R."/>
        </authorList>
    </citation>
    <scope>NUCLEOTIDE SEQUENCE [LARGE SCALE GENOMIC DNA]</scope>
    <source>
        <strain evidence="2">110S</strain>
    </source>
</reference>
<evidence type="ECO:0000313" key="1">
    <source>
        <dbReference type="EMBL" id="GAP62109.1"/>
    </source>
</evidence>
<dbReference type="Proteomes" id="UP000037784">
    <property type="component" value="Unassembled WGS sequence"/>
</dbReference>
<keyword evidence="2" id="KW-1185">Reference proteome</keyword>
<comment type="caution">
    <text evidence="1">The sequence shown here is derived from an EMBL/GenBank/DDBJ whole genome shotgun (WGS) entry which is preliminary data.</text>
</comment>
<organism evidence="1 2">
    <name type="scientific">Ardenticatena maritima</name>
    <dbReference type="NCBI Taxonomy" id="872965"/>
    <lineage>
        <taxon>Bacteria</taxon>
        <taxon>Bacillati</taxon>
        <taxon>Chloroflexota</taxon>
        <taxon>Ardenticatenia</taxon>
        <taxon>Ardenticatenales</taxon>
        <taxon>Ardenticatenaceae</taxon>
        <taxon>Ardenticatena</taxon>
    </lineage>
</organism>
<proteinExistence type="predicted"/>
<evidence type="ECO:0000313" key="2">
    <source>
        <dbReference type="Proteomes" id="UP000037784"/>
    </source>
</evidence>
<dbReference type="InParanoid" id="A0A0M8K7K5"/>
<reference evidence="1 2" key="1">
    <citation type="journal article" date="2015" name="Genome Announc.">
        <title>Draft Genome Sequence of a Heterotrophic Facultative Anaerobic Thermophilic Bacterium, Ardenticatena maritima Strain 110ST.</title>
        <authorList>
            <person name="Kawaichi S."/>
            <person name="Yoshida T."/>
            <person name="Sako Y."/>
            <person name="Nakamura R."/>
        </authorList>
    </citation>
    <scope>NUCLEOTIDE SEQUENCE [LARGE SCALE GENOMIC DNA]</scope>
    <source>
        <strain evidence="1 2">110S</strain>
    </source>
</reference>
<dbReference type="EMBL" id="BBZA01000032">
    <property type="protein sequence ID" value="GAP62109.1"/>
    <property type="molecule type" value="Genomic_DNA"/>
</dbReference>